<dbReference type="InterPro" id="IPR001394">
    <property type="entry name" value="Peptidase_C19_UCH"/>
</dbReference>
<keyword evidence="1" id="KW-0833">Ubl conjugation pathway</keyword>
<dbReference type="PANTHER" id="PTHR24006">
    <property type="entry name" value="UBIQUITIN CARBOXYL-TERMINAL HYDROLASE"/>
    <property type="match status" value="1"/>
</dbReference>
<dbReference type="AlphaFoldDB" id="A0A6G1GS75"/>
<dbReference type="SUPFAM" id="SSF54001">
    <property type="entry name" value="Cysteine proteinases"/>
    <property type="match status" value="1"/>
</dbReference>
<feature type="compositionally biased region" description="Polar residues" evidence="2">
    <location>
        <begin position="470"/>
        <end position="483"/>
    </location>
</feature>
<dbReference type="PROSITE" id="PS50235">
    <property type="entry name" value="USP_3"/>
    <property type="match status" value="1"/>
</dbReference>
<dbReference type="EC" id="3.4.19.12" evidence="1"/>
<protein>
    <recommendedName>
        <fullName evidence="1">Ubiquitin carboxyl-terminal hydrolase</fullName>
        <ecNumber evidence="1">3.4.19.12</ecNumber>
    </recommendedName>
</protein>
<gene>
    <name evidence="5" type="ORF">K402DRAFT_382336</name>
</gene>
<feature type="region of interest" description="Disordered" evidence="2">
    <location>
        <begin position="464"/>
        <end position="593"/>
    </location>
</feature>
<evidence type="ECO:0000256" key="1">
    <source>
        <dbReference type="RuleBase" id="RU366025"/>
    </source>
</evidence>
<dbReference type="Proteomes" id="UP000800041">
    <property type="component" value="Unassembled WGS sequence"/>
</dbReference>
<keyword evidence="6" id="KW-1185">Reference proteome</keyword>
<organism evidence="5 6">
    <name type="scientific">Aulographum hederae CBS 113979</name>
    <dbReference type="NCBI Taxonomy" id="1176131"/>
    <lineage>
        <taxon>Eukaryota</taxon>
        <taxon>Fungi</taxon>
        <taxon>Dikarya</taxon>
        <taxon>Ascomycota</taxon>
        <taxon>Pezizomycotina</taxon>
        <taxon>Dothideomycetes</taxon>
        <taxon>Pleosporomycetidae</taxon>
        <taxon>Aulographales</taxon>
        <taxon>Aulographaceae</taxon>
    </lineage>
</organism>
<feature type="compositionally biased region" description="Basic and acidic residues" evidence="2">
    <location>
        <begin position="570"/>
        <end position="579"/>
    </location>
</feature>
<dbReference type="Pfam" id="PF00443">
    <property type="entry name" value="UCH"/>
    <property type="match status" value="1"/>
</dbReference>
<dbReference type="GO" id="GO:0006508">
    <property type="term" value="P:proteolysis"/>
    <property type="evidence" value="ECO:0007669"/>
    <property type="project" value="UniProtKB-KW"/>
</dbReference>
<feature type="domain" description="USP" evidence="4">
    <location>
        <begin position="45"/>
        <end position="626"/>
    </location>
</feature>
<dbReference type="PANTHER" id="PTHR24006:SF904">
    <property type="entry name" value="UBIQUITIN CARBOXYL-TERMINAL HYDROLASE 16"/>
    <property type="match status" value="1"/>
</dbReference>
<dbReference type="InterPro" id="IPR038765">
    <property type="entry name" value="Papain-like_cys_pep_sf"/>
</dbReference>
<feature type="compositionally biased region" description="Low complexity" evidence="2">
    <location>
        <begin position="510"/>
        <end position="534"/>
    </location>
</feature>
<reference evidence="5" key="1">
    <citation type="journal article" date="2020" name="Stud. Mycol.">
        <title>101 Dothideomycetes genomes: a test case for predicting lifestyles and emergence of pathogens.</title>
        <authorList>
            <person name="Haridas S."/>
            <person name="Albert R."/>
            <person name="Binder M."/>
            <person name="Bloem J."/>
            <person name="Labutti K."/>
            <person name="Salamov A."/>
            <person name="Andreopoulos B."/>
            <person name="Baker S."/>
            <person name="Barry K."/>
            <person name="Bills G."/>
            <person name="Bluhm B."/>
            <person name="Cannon C."/>
            <person name="Castanera R."/>
            <person name="Culley D."/>
            <person name="Daum C."/>
            <person name="Ezra D."/>
            <person name="Gonzalez J."/>
            <person name="Henrissat B."/>
            <person name="Kuo A."/>
            <person name="Liang C."/>
            <person name="Lipzen A."/>
            <person name="Lutzoni F."/>
            <person name="Magnuson J."/>
            <person name="Mondo S."/>
            <person name="Nolan M."/>
            <person name="Ohm R."/>
            <person name="Pangilinan J."/>
            <person name="Park H.-J."/>
            <person name="Ramirez L."/>
            <person name="Alfaro M."/>
            <person name="Sun H."/>
            <person name="Tritt A."/>
            <person name="Yoshinaga Y."/>
            <person name="Zwiers L.-H."/>
            <person name="Turgeon B."/>
            <person name="Goodwin S."/>
            <person name="Spatafora J."/>
            <person name="Crous P."/>
            <person name="Grigoriev I."/>
        </authorList>
    </citation>
    <scope>NUCLEOTIDE SEQUENCE</scope>
    <source>
        <strain evidence="5">CBS 113979</strain>
    </source>
</reference>
<feature type="compositionally biased region" description="Low complexity" evidence="2">
    <location>
        <begin position="555"/>
        <end position="569"/>
    </location>
</feature>
<dbReference type="GO" id="GO:0016579">
    <property type="term" value="P:protein deubiquitination"/>
    <property type="evidence" value="ECO:0007669"/>
    <property type="project" value="InterPro"/>
</dbReference>
<evidence type="ECO:0000313" key="5">
    <source>
        <dbReference type="EMBL" id="KAF1983627.1"/>
    </source>
</evidence>
<feature type="compositionally biased region" description="Basic residues" evidence="2">
    <location>
        <begin position="580"/>
        <end position="591"/>
    </location>
</feature>
<dbReference type="PROSITE" id="PS00973">
    <property type="entry name" value="USP_2"/>
    <property type="match status" value="1"/>
</dbReference>
<comment type="catalytic activity">
    <reaction evidence="1">
        <text>Thiol-dependent hydrolysis of ester, thioester, amide, peptide and isopeptide bonds formed by the C-terminal Gly of ubiquitin (a 76-residue protein attached to proteins as an intracellular targeting signal).</text>
        <dbReference type="EC" id="3.4.19.12"/>
    </reaction>
</comment>
<keyword evidence="3" id="KW-0812">Transmembrane</keyword>
<feature type="region of interest" description="Disordered" evidence="2">
    <location>
        <begin position="229"/>
        <end position="248"/>
    </location>
</feature>
<sequence length="635" mass="70901">MPERPLTIAGYAAGASLAAITLVYVFGPTFFLDNETTSNKKGSVVGLVNPANDCFINSILQALAGVPDLRIYLIREVHRRKLDGPDVYQVTNEEAEREAEKSKDFKLWKLEGLRQGIVTQALKEVLDRLNERPIYRKTISAQGFVKALEQAFRTRINRQQQDAQEFLQIVTERLCDEYHAGRQSRKRARRLLVPSNVLPADLESLSAESTLVQDEAASLTEEFSLTNGDTRTFELGDDNEDDEEDDTEDGFAFEGTVESQVECQTCHFKPKPAVSTFVTLTLNVPQKASSTSLSLCFDGMFKVEYIDDYKCDRCRLEHAIEAKENELRTASSDAQRERLQEDISKIRTAIEEDPETPPEGVQLPDSKYAPKRRIAKHMQIAQFPKVLAIHLSRSMYSAASLSTKNNAKVSFPENLPLGPILDQKRYRLLATVMHKGGHNSGHYETFRRQTLNIPAFSTPNSFGTEGVYSLQPSPNPSVTQSPALSARASSREQSKKDHHLSITSDLSMLSSTIAGSGDSPSSSSMSSRSSLSLSSKKKPRPPTSAPRDNGETQIPSSPARPKSSMSSSRKTAELADLAKFRKPGSGKRKAGNNKWWRISDDRVKEARTSEMLGMQREVYLLFYEMERDGRTRDES</sequence>
<evidence type="ECO:0000256" key="3">
    <source>
        <dbReference type="SAM" id="Phobius"/>
    </source>
</evidence>
<comment type="similarity">
    <text evidence="1">Belongs to the peptidase C19 family.</text>
</comment>
<evidence type="ECO:0000313" key="6">
    <source>
        <dbReference type="Proteomes" id="UP000800041"/>
    </source>
</evidence>
<name>A0A6G1GS75_9PEZI</name>
<dbReference type="Gene3D" id="3.90.70.10">
    <property type="entry name" value="Cysteine proteinases"/>
    <property type="match status" value="1"/>
</dbReference>
<dbReference type="InterPro" id="IPR018200">
    <property type="entry name" value="USP_CS"/>
</dbReference>
<dbReference type="GO" id="GO:0005634">
    <property type="term" value="C:nucleus"/>
    <property type="evidence" value="ECO:0007669"/>
    <property type="project" value="TreeGrafter"/>
</dbReference>
<dbReference type="GO" id="GO:0004843">
    <property type="term" value="F:cysteine-type deubiquitinase activity"/>
    <property type="evidence" value="ECO:0007669"/>
    <property type="project" value="UniProtKB-UniRule"/>
</dbReference>
<keyword evidence="3" id="KW-0472">Membrane</keyword>
<dbReference type="GO" id="GO:0005829">
    <property type="term" value="C:cytosol"/>
    <property type="evidence" value="ECO:0007669"/>
    <property type="project" value="TreeGrafter"/>
</dbReference>
<feature type="compositionally biased region" description="Acidic residues" evidence="2">
    <location>
        <begin position="235"/>
        <end position="248"/>
    </location>
</feature>
<keyword evidence="1" id="KW-0378">Hydrolase</keyword>
<keyword evidence="1" id="KW-0645">Protease</keyword>
<evidence type="ECO:0000259" key="4">
    <source>
        <dbReference type="PROSITE" id="PS50235"/>
    </source>
</evidence>
<dbReference type="InterPro" id="IPR050164">
    <property type="entry name" value="Peptidase_C19"/>
</dbReference>
<dbReference type="OrthoDB" id="2248014at2759"/>
<proteinExistence type="inferred from homology"/>
<dbReference type="EMBL" id="ML977173">
    <property type="protein sequence ID" value="KAF1983627.1"/>
    <property type="molecule type" value="Genomic_DNA"/>
</dbReference>
<keyword evidence="3" id="KW-1133">Transmembrane helix</keyword>
<dbReference type="CDD" id="cd02662">
    <property type="entry name" value="Peptidase_C19F"/>
    <property type="match status" value="1"/>
</dbReference>
<evidence type="ECO:0000256" key="2">
    <source>
        <dbReference type="SAM" id="MobiDB-lite"/>
    </source>
</evidence>
<dbReference type="PROSITE" id="PS00972">
    <property type="entry name" value="USP_1"/>
    <property type="match status" value="1"/>
</dbReference>
<keyword evidence="1" id="KW-0788">Thiol protease</keyword>
<dbReference type="InterPro" id="IPR028889">
    <property type="entry name" value="USP"/>
</dbReference>
<feature type="transmembrane region" description="Helical" evidence="3">
    <location>
        <begin position="12"/>
        <end position="32"/>
    </location>
</feature>
<accession>A0A6G1GS75</accession>